<proteinExistence type="inferred from homology"/>
<organism evidence="4 5">
    <name type="scientific">Zizania palustris</name>
    <name type="common">Northern wild rice</name>
    <dbReference type="NCBI Taxonomy" id="103762"/>
    <lineage>
        <taxon>Eukaryota</taxon>
        <taxon>Viridiplantae</taxon>
        <taxon>Streptophyta</taxon>
        <taxon>Embryophyta</taxon>
        <taxon>Tracheophyta</taxon>
        <taxon>Spermatophyta</taxon>
        <taxon>Magnoliopsida</taxon>
        <taxon>Liliopsida</taxon>
        <taxon>Poales</taxon>
        <taxon>Poaceae</taxon>
        <taxon>BOP clade</taxon>
        <taxon>Oryzoideae</taxon>
        <taxon>Oryzeae</taxon>
        <taxon>Zizaniinae</taxon>
        <taxon>Zizania</taxon>
    </lineage>
</organism>
<comment type="similarity">
    <text evidence="3">Belongs to the GRAS family.</text>
</comment>
<protein>
    <submittedName>
        <fullName evidence="4">Uncharacterized protein</fullName>
    </submittedName>
</protein>
<keyword evidence="5" id="KW-1185">Reference proteome</keyword>
<keyword evidence="2" id="KW-0804">Transcription</keyword>
<dbReference type="Pfam" id="PF03514">
    <property type="entry name" value="GRAS"/>
    <property type="match status" value="1"/>
</dbReference>
<feature type="region of interest" description="Leucine repeat II (LRII)" evidence="3">
    <location>
        <begin position="221"/>
        <end position="253"/>
    </location>
</feature>
<gene>
    <name evidence="4" type="ORF">GUJ93_ZPchr0005g14874</name>
</gene>
<evidence type="ECO:0000256" key="2">
    <source>
        <dbReference type="ARBA" id="ARBA00023163"/>
    </source>
</evidence>
<dbReference type="EMBL" id="JAAALK010000284">
    <property type="protein sequence ID" value="KAG8069305.1"/>
    <property type="molecule type" value="Genomic_DNA"/>
</dbReference>
<evidence type="ECO:0000313" key="4">
    <source>
        <dbReference type="EMBL" id="KAG8069305.1"/>
    </source>
</evidence>
<reference evidence="4" key="1">
    <citation type="journal article" date="2021" name="bioRxiv">
        <title>Whole Genome Assembly and Annotation of Northern Wild Rice, Zizania palustris L., Supports a Whole Genome Duplication in the Zizania Genus.</title>
        <authorList>
            <person name="Haas M."/>
            <person name="Kono T."/>
            <person name="Macchietto M."/>
            <person name="Millas R."/>
            <person name="McGilp L."/>
            <person name="Shao M."/>
            <person name="Duquette J."/>
            <person name="Hirsch C.N."/>
            <person name="Kimball J."/>
        </authorList>
    </citation>
    <scope>NUCLEOTIDE SEQUENCE</scope>
    <source>
        <tissue evidence="4">Fresh leaf tissue</tissue>
    </source>
</reference>
<dbReference type="Proteomes" id="UP000729402">
    <property type="component" value="Unassembled WGS sequence"/>
</dbReference>
<dbReference type="AlphaFoldDB" id="A0A8J5S5H6"/>
<accession>A0A8J5S5H6</accession>
<keyword evidence="1" id="KW-0805">Transcription regulation</keyword>
<dbReference type="PROSITE" id="PS50985">
    <property type="entry name" value="GRAS"/>
    <property type="match status" value="1"/>
</dbReference>
<dbReference type="InterPro" id="IPR005202">
    <property type="entry name" value="TF_GRAS"/>
</dbReference>
<sequence length="483" mass="52328">MDPASAGALANSSTNGAAYLVEPTMYASFTPNMMTTTLAAVPARAPPSAVHIEAARRRQEEEEIAIRLVNLLVTSAGAIQAGDYAAAAGTLGNARELLCKISTVSGIGRLMVHFADALTERLFPAFPQSSPPPPCADQRELFRHFYEAGPYLKFAHFAANQAILEAFEGCNHVHVIDFALMDGVQWPSLIQALAVRPGGPPTVRITGIGPRFVCDRDVLRDVGVRLAEFASSVNVPFSFRGVASNNLDDLSSWMFQLSPGETVAVNSILQLHRLLVDQDAASTSSPPPIDVVLTLVASINPKIFTVVEQEADHNKSSLLERFTNSLFYYGGMFDSMEAVNLHAGGDRVGYKFAEAYLQGEISDIVSREGSSRLERHEPTPRWRDRLQRAGLTQLPLGRTALWQATMQLRKFFGAGYFVQENGGFLTLAWNNRLLYSASAWRVTVGRTTMMLAGGAAMEDGDHTNNSGGESSGHGVVIPIMQGE</sequence>
<feature type="short sequence motif" description="LXXLL motif" evidence="3">
    <location>
        <begin position="271"/>
        <end position="275"/>
    </location>
</feature>
<dbReference type="OrthoDB" id="631113at2759"/>
<evidence type="ECO:0000256" key="3">
    <source>
        <dbReference type="PROSITE-ProRule" id="PRU01191"/>
    </source>
</evidence>
<reference evidence="4" key="2">
    <citation type="submission" date="2021-02" db="EMBL/GenBank/DDBJ databases">
        <authorList>
            <person name="Kimball J.A."/>
            <person name="Haas M.W."/>
            <person name="Macchietto M."/>
            <person name="Kono T."/>
            <person name="Duquette J."/>
            <person name="Shao M."/>
        </authorList>
    </citation>
    <scope>NUCLEOTIDE SEQUENCE</scope>
    <source>
        <tissue evidence="4">Fresh leaf tissue</tissue>
    </source>
</reference>
<dbReference type="PANTHER" id="PTHR31636">
    <property type="entry name" value="OSJNBA0084A10.13 PROTEIN-RELATED"/>
    <property type="match status" value="1"/>
</dbReference>
<comment type="caution">
    <text evidence="3">Lacks conserved residue(s) required for the propagation of feature annotation.</text>
</comment>
<evidence type="ECO:0000313" key="5">
    <source>
        <dbReference type="Proteomes" id="UP000729402"/>
    </source>
</evidence>
<feature type="region of interest" description="VHIID" evidence="3">
    <location>
        <begin position="142"/>
        <end position="207"/>
    </location>
</feature>
<feature type="short sequence motif" description="VHIID" evidence="3">
    <location>
        <begin position="173"/>
        <end position="177"/>
    </location>
</feature>
<comment type="caution">
    <text evidence="4">The sequence shown here is derived from an EMBL/GenBank/DDBJ whole genome shotgun (WGS) entry which is preliminary data.</text>
</comment>
<name>A0A8J5S5H6_ZIZPA</name>
<evidence type="ECO:0000256" key="1">
    <source>
        <dbReference type="ARBA" id="ARBA00023015"/>
    </source>
</evidence>
<feature type="region of interest" description="SAW" evidence="3">
    <location>
        <begin position="366"/>
        <end position="441"/>
    </location>
</feature>